<dbReference type="EMBL" id="CP042434">
    <property type="protein sequence ID" value="QEC73358.1"/>
    <property type="molecule type" value="Genomic_DNA"/>
</dbReference>
<evidence type="ECO:0000313" key="3">
    <source>
        <dbReference type="Proteomes" id="UP000321291"/>
    </source>
</evidence>
<proteinExistence type="predicted"/>
<keyword evidence="1" id="KW-0472">Membrane</keyword>
<organism evidence="2 3">
    <name type="scientific">Arachidicoccus ginsenosidivorans</name>
    <dbReference type="NCBI Taxonomy" id="496057"/>
    <lineage>
        <taxon>Bacteria</taxon>
        <taxon>Pseudomonadati</taxon>
        <taxon>Bacteroidota</taxon>
        <taxon>Chitinophagia</taxon>
        <taxon>Chitinophagales</taxon>
        <taxon>Chitinophagaceae</taxon>
        <taxon>Arachidicoccus</taxon>
    </lineage>
</organism>
<evidence type="ECO:0000256" key="1">
    <source>
        <dbReference type="SAM" id="Phobius"/>
    </source>
</evidence>
<dbReference type="AlphaFoldDB" id="A0A5B8VT82"/>
<feature type="transmembrane region" description="Helical" evidence="1">
    <location>
        <begin position="59"/>
        <end position="75"/>
    </location>
</feature>
<gene>
    <name evidence="2" type="ORF">FSB73_18490</name>
</gene>
<feature type="transmembrane region" description="Helical" evidence="1">
    <location>
        <begin position="84"/>
        <end position="104"/>
    </location>
</feature>
<accession>A0A5B8VT82</accession>
<reference evidence="2 3" key="1">
    <citation type="journal article" date="2017" name="Int. J. Syst. Evol. Microbiol.">
        <title>Arachidicoccus ginsenosidivorans sp. nov., with ginsenoside-converting activity isolated from ginseng cultivating soil.</title>
        <authorList>
            <person name="Siddiqi M.Z."/>
            <person name="Aslam Z."/>
            <person name="Im W.T."/>
        </authorList>
    </citation>
    <scope>NUCLEOTIDE SEQUENCE [LARGE SCALE GENOMIC DNA]</scope>
    <source>
        <strain evidence="2 3">Gsoil 809</strain>
    </source>
</reference>
<protein>
    <recommendedName>
        <fullName evidence="4">DUF4149 domain-containing protein</fullName>
    </recommendedName>
</protein>
<keyword evidence="3" id="KW-1185">Reference proteome</keyword>
<keyword evidence="1" id="KW-1133">Transmembrane helix</keyword>
<dbReference type="KEGG" id="agi:FSB73_18490"/>
<dbReference type="OrthoDB" id="1098954at2"/>
<evidence type="ECO:0000313" key="2">
    <source>
        <dbReference type="EMBL" id="QEC73358.1"/>
    </source>
</evidence>
<keyword evidence="1" id="KW-0812">Transmembrane</keyword>
<evidence type="ECO:0008006" key="4">
    <source>
        <dbReference type="Google" id="ProtNLM"/>
    </source>
</evidence>
<dbReference type="RefSeq" id="WP_146785573.1">
    <property type="nucleotide sequence ID" value="NZ_CP042434.1"/>
</dbReference>
<dbReference type="Proteomes" id="UP000321291">
    <property type="component" value="Chromosome"/>
</dbReference>
<name>A0A5B8VT82_9BACT</name>
<feature type="transmembrane region" description="Helical" evidence="1">
    <location>
        <begin position="124"/>
        <end position="145"/>
    </location>
</feature>
<sequence length="156" mass="17630">MNAQIKERYPYALPAVFLWLGFLCAISFMEAWLKFLAPGVTISIGLGIGKLVFGALNKVEWVLIIIIAANLYFVAQKIYSYRNILFIIAALMTALETFWGLPTLDKIADQIIHGGIDNHPSLHIIYVTMEVVKLIMLILLGIYLVKKHQNFNYANT</sequence>
<feature type="transmembrane region" description="Helical" evidence="1">
    <location>
        <begin position="12"/>
        <end position="28"/>
    </location>
</feature>